<dbReference type="PANTHER" id="PTHR14119:SF3">
    <property type="entry name" value="ISOCHORISMATASE DOMAIN-CONTAINING PROTEIN 2"/>
    <property type="match status" value="1"/>
</dbReference>
<organism evidence="2 3">
    <name type="scientific">Algimonas porphyrae</name>
    <dbReference type="NCBI Taxonomy" id="1128113"/>
    <lineage>
        <taxon>Bacteria</taxon>
        <taxon>Pseudomonadati</taxon>
        <taxon>Pseudomonadota</taxon>
        <taxon>Alphaproteobacteria</taxon>
        <taxon>Maricaulales</taxon>
        <taxon>Robiginitomaculaceae</taxon>
        <taxon>Algimonas</taxon>
    </lineage>
</organism>
<comment type="caution">
    <text evidence="2">The sequence shown here is derived from an EMBL/GenBank/DDBJ whole genome shotgun (WGS) entry which is preliminary data.</text>
</comment>
<keyword evidence="2" id="KW-0378">Hydrolase</keyword>
<dbReference type="SUPFAM" id="SSF52499">
    <property type="entry name" value="Isochorismatase-like hydrolases"/>
    <property type="match status" value="1"/>
</dbReference>
<proteinExistence type="predicted"/>
<gene>
    <name evidence="2" type="ORF">GCM10007854_22480</name>
</gene>
<feature type="domain" description="Isochorismatase-like" evidence="1">
    <location>
        <begin position="9"/>
        <end position="163"/>
    </location>
</feature>
<evidence type="ECO:0000259" key="1">
    <source>
        <dbReference type="Pfam" id="PF00857"/>
    </source>
</evidence>
<reference evidence="2" key="1">
    <citation type="journal article" date="2014" name="Int. J. Syst. Evol. Microbiol.">
        <title>Complete genome of a new Firmicutes species belonging to the dominant human colonic microbiota ('Ruminococcus bicirculans') reveals two chromosomes and a selective capacity to utilize plant glucans.</title>
        <authorList>
            <consortium name="NISC Comparative Sequencing Program"/>
            <person name="Wegmann U."/>
            <person name="Louis P."/>
            <person name="Goesmann A."/>
            <person name="Henrissat B."/>
            <person name="Duncan S.H."/>
            <person name="Flint H.J."/>
        </authorList>
    </citation>
    <scope>NUCLEOTIDE SEQUENCE</scope>
    <source>
        <strain evidence="2">NBRC 108216</strain>
    </source>
</reference>
<name>A0ABQ5V360_9PROT</name>
<dbReference type="Pfam" id="PF00857">
    <property type="entry name" value="Isochorismatase"/>
    <property type="match status" value="1"/>
</dbReference>
<evidence type="ECO:0000313" key="3">
    <source>
        <dbReference type="Proteomes" id="UP001161390"/>
    </source>
</evidence>
<dbReference type="EMBL" id="BSNJ01000004">
    <property type="protein sequence ID" value="GLQ21293.1"/>
    <property type="molecule type" value="Genomic_DNA"/>
</dbReference>
<sequence length="197" mass="20986">MIDPARAHLIIIDVQDRLIPALSQSDRMIAHCAALTGAARKLDVPILISEQYPSGLGSTVSALNVPSLVEANAARVMSKTDFSVLADGAMRDHLATAREAGRDQLVLAGCEAHVCVLQTALDAVVLGYEVFCVWSAISSRRMPDRSIAMRRLGNQGVVPITTEMAMFECLGTAKNPAFKSISEMLKTLPLPVSDAAG</sequence>
<dbReference type="Gene3D" id="3.40.50.850">
    <property type="entry name" value="Isochorismatase-like"/>
    <property type="match status" value="1"/>
</dbReference>
<accession>A0ABQ5V360</accession>
<reference evidence="2" key="2">
    <citation type="submission" date="2023-01" db="EMBL/GenBank/DDBJ databases">
        <title>Draft genome sequence of Algimonas porphyrae strain NBRC 108216.</title>
        <authorList>
            <person name="Sun Q."/>
            <person name="Mori K."/>
        </authorList>
    </citation>
    <scope>NUCLEOTIDE SEQUENCE</scope>
    <source>
        <strain evidence="2">NBRC 108216</strain>
    </source>
</reference>
<keyword evidence="3" id="KW-1185">Reference proteome</keyword>
<dbReference type="GO" id="GO:0016787">
    <property type="term" value="F:hydrolase activity"/>
    <property type="evidence" value="ECO:0007669"/>
    <property type="project" value="UniProtKB-KW"/>
</dbReference>
<dbReference type="InterPro" id="IPR036380">
    <property type="entry name" value="Isochorismatase-like_sf"/>
</dbReference>
<protein>
    <submittedName>
        <fullName evidence="2">Hydrolase</fullName>
    </submittedName>
</protein>
<dbReference type="Proteomes" id="UP001161390">
    <property type="component" value="Unassembled WGS sequence"/>
</dbReference>
<dbReference type="PANTHER" id="PTHR14119">
    <property type="entry name" value="HYDROLASE"/>
    <property type="match status" value="1"/>
</dbReference>
<evidence type="ECO:0000313" key="2">
    <source>
        <dbReference type="EMBL" id="GLQ21293.1"/>
    </source>
</evidence>
<dbReference type="RefSeq" id="WP_284372670.1">
    <property type="nucleotide sequence ID" value="NZ_BSNJ01000004.1"/>
</dbReference>
<dbReference type="InterPro" id="IPR050993">
    <property type="entry name" value="Isochorismatase_domain"/>
</dbReference>
<dbReference type="InterPro" id="IPR000868">
    <property type="entry name" value="Isochorismatase-like_dom"/>
</dbReference>